<name>A0ABN8YFJ8_RANTA</name>
<evidence type="ECO:0000313" key="2">
    <source>
        <dbReference type="Proteomes" id="UP001176941"/>
    </source>
</evidence>
<dbReference type="EMBL" id="OX459938">
    <property type="protein sequence ID" value="CAI9160288.1"/>
    <property type="molecule type" value="Genomic_DNA"/>
</dbReference>
<sequence length="109" mass="11646">MQEQRKASLLSLDRGGCVSLVVELSAPQLASLKGSKWQGLLSSLPHQMCGRRGSRQAGEPHNHLIKEGCTLHVAGLACFSPSELPFLLPTHSCLPWSSGARALLSFAQA</sequence>
<dbReference type="Proteomes" id="UP001176941">
    <property type="component" value="Chromosome 2"/>
</dbReference>
<proteinExistence type="predicted"/>
<protein>
    <submittedName>
        <fullName evidence="1">Uncharacterized protein</fullName>
    </submittedName>
</protein>
<keyword evidence="2" id="KW-1185">Reference proteome</keyword>
<gene>
    <name evidence="1" type="ORF">MRATA1EN1_LOCUS9250</name>
</gene>
<evidence type="ECO:0000313" key="1">
    <source>
        <dbReference type="EMBL" id="CAI9160288.1"/>
    </source>
</evidence>
<organism evidence="1 2">
    <name type="scientific">Rangifer tarandus platyrhynchus</name>
    <name type="common">Svalbard reindeer</name>
    <dbReference type="NCBI Taxonomy" id="3082113"/>
    <lineage>
        <taxon>Eukaryota</taxon>
        <taxon>Metazoa</taxon>
        <taxon>Chordata</taxon>
        <taxon>Craniata</taxon>
        <taxon>Vertebrata</taxon>
        <taxon>Euteleostomi</taxon>
        <taxon>Mammalia</taxon>
        <taxon>Eutheria</taxon>
        <taxon>Laurasiatheria</taxon>
        <taxon>Artiodactyla</taxon>
        <taxon>Ruminantia</taxon>
        <taxon>Pecora</taxon>
        <taxon>Cervidae</taxon>
        <taxon>Odocoileinae</taxon>
        <taxon>Rangifer</taxon>
    </lineage>
</organism>
<reference evidence="1" key="1">
    <citation type="submission" date="2023-04" db="EMBL/GenBank/DDBJ databases">
        <authorList>
            <consortium name="ELIXIR-Norway"/>
        </authorList>
    </citation>
    <scope>NUCLEOTIDE SEQUENCE [LARGE SCALE GENOMIC DNA]</scope>
</reference>
<accession>A0ABN8YFJ8</accession>